<evidence type="ECO:0000313" key="4">
    <source>
        <dbReference type="Proteomes" id="UP001175227"/>
    </source>
</evidence>
<evidence type="ECO:0000313" key="3">
    <source>
        <dbReference type="EMBL" id="KAK0474410.1"/>
    </source>
</evidence>
<feature type="transmembrane region" description="Helical" evidence="1">
    <location>
        <begin position="162"/>
        <end position="187"/>
    </location>
</feature>
<gene>
    <name evidence="3" type="ORF">IW261DRAFT_1498858</name>
</gene>
<keyword evidence="1" id="KW-0812">Transmembrane</keyword>
<dbReference type="EMBL" id="JAUEPR010000027">
    <property type="protein sequence ID" value="KAK0474410.1"/>
    <property type="molecule type" value="Genomic_DNA"/>
</dbReference>
<feature type="transmembrane region" description="Helical" evidence="1">
    <location>
        <begin position="15"/>
        <end position="39"/>
    </location>
</feature>
<dbReference type="Proteomes" id="UP001175227">
    <property type="component" value="Unassembled WGS sequence"/>
</dbReference>
<dbReference type="Pfam" id="PF20152">
    <property type="entry name" value="DUF6534"/>
    <property type="match status" value="1"/>
</dbReference>
<keyword evidence="1" id="KW-1133">Transmembrane helix</keyword>
<protein>
    <recommendedName>
        <fullName evidence="2">DUF6534 domain-containing protein</fullName>
    </recommendedName>
</protein>
<dbReference type="AlphaFoldDB" id="A0AA39NZ87"/>
<keyword evidence="4" id="KW-1185">Reference proteome</keyword>
<name>A0AA39NZ87_9AGAR</name>
<dbReference type="PANTHER" id="PTHR40465:SF1">
    <property type="entry name" value="DUF6534 DOMAIN-CONTAINING PROTEIN"/>
    <property type="match status" value="1"/>
</dbReference>
<comment type="caution">
    <text evidence="3">The sequence shown here is derived from an EMBL/GenBank/DDBJ whole genome shotgun (WGS) entry which is preliminary data.</text>
</comment>
<feature type="domain" description="DUF6534" evidence="2">
    <location>
        <begin position="172"/>
        <end position="258"/>
    </location>
</feature>
<feature type="transmembrane region" description="Helical" evidence="1">
    <location>
        <begin position="95"/>
        <end position="113"/>
    </location>
</feature>
<organism evidence="3 4">
    <name type="scientific">Armillaria novae-zelandiae</name>
    <dbReference type="NCBI Taxonomy" id="153914"/>
    <lineage>
        <taxon>Eukaryota</taxon>
        <taxon>Fungi</taxon>
        <taxon>Dikarya</taxon>
        <taxon>Basidiomycota</taxon>
        <taxon>Agaricomycotina</taxon>
        <taxon>Agaricomycetes</taxon>
        <taxon>Agaricomycetidae</taxon>
        <taxon>Agaricales</taxon>
        <taxon>Marasmiineae</taxon>
        <taxon>Physalacriaceae</taxon>
        <taxon>Armillaria</taxon>
    </lineage>
</organism>
<feature type="transmembrane region" description="Helical" evidence="1">
    <location>
        <begin position="208"/>
        <end position="228"/>
    </location>
</feature>
<accession>A0AA39NZ87</accession>
<dbReference type="InterPro" id="IPR045339">
    <property type="entry name" value="DUF6534"/>
</dbReference>
<proteinExistence type="predicted"/>
<evidence type="ECO:0000256" key="1">
    <source>
        <dbReference type="SAM" id="Phobius"/>
    </source>
</evidence>
<feature type="transmembrane region" description="Helical" evidence="1">
    <location>
        <begin position="125"/>
        <end position="150"/>
    </location>
</feature>
<sequence>MSSQPSKDILGETLGALYVGSTVATVLFGITNLQTIIYYKKYPRDWWVYRYSVAVLWILDALHVALTTHALYFYLVDMSGDLAGALVHSVWSFKVQLDTNVLIVVYVQGLYAIRLWKLGRHFHKFLPWLVFLAVAASLGAGIFVIYDIFMTSNFSVIATIKASIYTVFTTVAVTDFVIALMMCYYLHKSRAATNFSSTASLLLNLMRLIVVSGLATSACSLLTLISFIMWPNTLIFLGIDFVLPKLYANSLLAMFNYRPEHLQSSIVNSGQAGLSPPAVLCIAPQTFEGSNSETNVSIPLSEIQDIRLFEDKLDRSKRALDDQV</sequence>
<keyword evidence="1" id="KW-0472">Membrane</keyword>
<evidence type="ECO:0000259" key="2">
    <source>
        <dbReference type="Pfam" id="PF20152"/>
    </source>
</evidence>
<feature type="transmembrane region" description="Helical" evidence="1">
    <location>
        <begin position="51"/>
        <end position="75"/>
    </location>
</feature>
<dbReference type="PANTHER" id="PTHR40465">
    <property type="entry name" value="CHROMOSOME 1, WHOLE GENOME SHOTGUN SEQUENCE"/>
    <property type="match status" value="1"/>
</dbReference>
<reference evidence="3" key="1">
    <citation type="submission" date="2023-06" db="EMBL/GenBank/DDBJ databases">
        <authorList>
            <consortium name="Lawrence Berkeley National Laboratory"/>
            <person name="Ahrendt S."/>
            <person name="Sahu N."/>
            <person name="Indic B."/>
            <person name="Wong-Bajracharya J."/>
            <person name="Merenyi Z."/>
            <person name="Ke H.-M."/>
            <person name="Monk M."/>
            <person name="Kocsube S."/>
            <person name="Drula E."/>
            <person name="Lipzen A."/>
            <person name="Balint B."/>
            <person name="Henrissat B."/>
            <person name="Andreopoulos B."/>
            <person name="Martin F.M."/>
            <person name="Harder C.B."/>
            <person name="Rigling D."/>
            <person name="Ford K.L."/>
            <person name="Foster G.D."/>
            <person name="Pangilinan J."/>
            <person name="Papanicolaou A."/>
            <person name="Barry K."/>
            <person name="LaButti K."/>
            <person name="Viragh M."/>
            <person name="Koriabine M."/>
            <person name="Yan M."/>
            <person name="Riley R."/>
            <person name="Champramary S."/>
            <person name="Plett K.L."/>
            <person name="Tsai I.J."/>
            <person name="Slot J."/>
            <person name="Sipos G."/>
            <person name="Plett J."/>
            <person name="Nagy L.G."/>
            <person name="Grigoriev I.V."/>
        </authorList>
    </citation>
    <scope>NUCLEOTIDE SEQUENCE</scope>
    <source>
        <strain evidence="3">ICMP 16352</strain>
    </source>
</reference>